<dbReference type="VEuPathDB" id="TrichDB:TVAGG3_0602290"/>
<reference evidence="1" key="1">
    <citation type="submission" date="2006-10" db="EMBL/GenBank/DDBJ databases">
        <authorList>
            <person name="Amadeo P."/>
            <person name="Zhao Q."/>
            <person name="Wortman J."/>
            <person name="Fraser-Liggett C."/>
            <person name="Carlton J."/>
        </authorList>
    </citation>
    <scope>NUCLEOTIDE SEQUENCE</scope>
    <source>
        <strain evidence="1">G3</strain>
    </source>
</reference>
<dbReference type="KEGG" id="tva:5465318"/>
<name>A2DII4_TRIV3</name>
<dbReference type="AlphaFoldDB" id="A2DII4"/>
<dbReference type="RefSeq" id="XP_001580774.1">
    <property type="nucleotide sequence ID" value="XM_001580724.1"/>
</dbReference>
<keyword evidence="2" id="KW-1185">Reference proteome</keyword>
<organism evidence="1 2">
    <name type="scientific">Trichomonas vaginalis (strain ATCC PRA-98 / G3)</name>
    <dbReference type="NCBI Taxonomy" id="412133"/>
    <lineage>
        <taxon>Eukaryota</taxon>
        <taxon>Metamonada</taxon>
        <taxon>Parabasalia</taxon>
        <taxon>Trichomonadida</taxon>
        <taxon>Trichomonadidae</taxon>
        <taxon>Trichomonas</taxon>
    </lineage>
</organism>
<dbReference type="VEuPathDB" id="TrichDB:TVAG_178320"/>
<gene>
    <name evidence="1" type="ORF">TVAG_178320</name>
</gene>
<dbReference type="EMBL" id="DS113204">
    <property type="protein sequence ID" value="EAY19788.1"/>
    <property type="molecule type" value="Genomic_DNA"/>
</dbReference>
<dbReference type="Proteomes" id="UP000001542">
    <property type="component" value="Unassembled WGS sequence"/>
</dbReference>
<proteinExistence type="predicted"/>
<evidence type="ECO:0000313" key="2">
    <source>
        <dbReference type="Proteomes" id="UP000001542"/>
    </source>
</evidence>
<sequence length="327" mass="37844">MTEQADDKGNYLQKITECLTTQEMVNMYLGFSEPKNPHLSVFCWLVSYGILPLNSAAAVMVKVTSVNEKYTKELAQLSNFNFSNTFDRTQEENFQNFLSSIKSNWHTILNSDGLNVESLVKSAQTVIPFICKCRGVEYSDGLVSTYVRIYEVLFQVFKISEFTVHVEALSYFLILEMYKTIHNLFNSSDDNSYVSKITKLGQELEISTFDSPEKISKFTHSLVFDSISKLNLQEFFEFWDRFVFRKGIIEIYLYELIKTFVSDNKNGNYLQDFVSQNVGLNARQFNERIEASLYIQLRKDSRSSQNLVFASMAIAGLFILYRKFMSN</sequence>
<accession>A2DII4</accession>
<protein>
    <submittedName>
        <fullName evidence="1">Uncharacterized protein</fullName>
    </submittedName>
</protein>
<evidence type="ECO:0000313" key="1">
    <source>
        <dbReference type="EMBL" id="EAY19788.1"/>
    </source>
</evidence>
<reference evidence="1" key="2">
    <citation type="journal article" date="2007" name="Science">
        <title>Draft genome sequence of the sexually transmitted pathogen Trichomonas vaginalis.</title>
        <authorList>
            <person name="Carlton J.M."/>
            <person name="Hirt R.P."/>
            <person name="Silva J.C."/>
            <person name="Delcher A.L."/>
            <person name="Schatz M."/>
            <person name="Zhao Q."/>
            <person name="Wortman J.R."/>
            <person name="Bidwell S.L."/>
            <person name="Alsmark U.C.M."/>
            <person name="Besteiro S."/>
            <person name="Sicheritz-Ponten T."/>
            <person name="Noel C.J."/>
            <person name="Dacks J.B."/>
            <person name="Foster P.G."/>
            <person name="Simillion C."/>
            <person name="Van de Peer Y."/>
            <person name="Miranda-Saavedra D."/>
            <person name="Barton G.J."/>
            <person name="Westrop G.D."/>
            <person name="Mueller S."/>
            <person name="Dessi D."/>
            <person name="Fiori P.L."/>
            <person name="Ren Q."/>
            <person name="Paulsen I."/>
            <person name="Zhang H."/>
            <person name="Bastida-Corcuera F.D."/>
            <person name="Simoes-Barbosa A."/>
            <person name="Brown M.T."/>
            <person name="Hayes R.D."/>
            <person name="Mukherjee M."/>
            <person name="Okumura C.Y."/>
            <person name="Schneider R."/>
            <person name="Smith A.J."/>
            <person name="Vanacova S."/>
            <person name="Villalvazo M."/>
            <person name="Haas B.J."/>
            <person name="Pertea M."/>
            <person name="Feldblyum T.V."/>
            <person name="Utterback T.R."/>
            <person name="Shu C.L."/>
            <person name="Osoegawa K."/>
            <person name="de Jong P.J."/>
            <person name="Hrdy I."/>
            <person name="Horvathova L."/>
            <person name="Zubacova Z."/>
            <person name="Dolezal P."/>
            <person name="Malik S.B."/>
            <person name="Logsdon J.M. Jr."/>
            <person name="Henze K."/>
            <person name="Gupta A."/>
            <person name="Wang C.C."/>
            <person name="Dunne R.L."/>
            <person name="Upcroft J.A."/>
            <person name="Upcroft P."/>
            <person name="White O."/>
            <person name="Salzberg S.L."/>
            <person name="Tang P."/>
            <person name="Chiu C.-H."/>
            <person name="Lee Y.-S."/>
            <person name="Embley T.M."/>
            <person name="Coombs G.H."/>
            <person name="Mottram J.C."/>
            <person name="Tachezy J."/>
            <person name="Fraser-Liggett C.M."/>
            <person name="Johnson P.J."/>
        </authorList>
    </citation>
    <scope>NUCLEOTIDE SEQUENCE [LARGE SCALE GENOMIC DNA]</scope>
    <source>
        <strain evidence="1">G3</strain>
    </source>
</reference>
<dbReference type="InParanoid" id="A2DII4"/>